<dbReference type="Proteomes" id="UP000244189">
    <property type="component" value="Unassembled WGS sequence"/>
</dbReference>
<organism evidence="1 2">
    <name type="scientific">Sphingomonas aurantiaca</name>
    <dbReference type="NCBI Taxonomy" id="185949"/>
    <lineage>
        <taxon>Bacteria</taxon>
        <taxon>Pseudomonadati</taxon>
        <taxon>Pseudomonadota</taxon>
        <taxon>Alphaproteobacteria</taxon>
        <taxon>Sphingomonadales</taxon>
        <taxon>Sphingomonadaceae</taxon>
        <taxon>Sphingomonas</taxon>
    </lineage>
</organism>
<dbReference type="EMBL" id="QAOG01000009">
    <property type="protein sequence ID" value="PTQ58320.1"/>
    <property type="molecule type" value="Genomic_DNA"/>
</dbReference>
<keyword evidence="2" id="KW-1185">Reference proteome</keyword>
<evidence type="ECO:0000313" key="2">
    <source>
        <dbReference type="Proteomes" id="UP000244189"/>
    </source>
</evidence>
<dbReference type="RefSeq" id="WP_107959996.1">
    <property type="nucleotide sequence ID" value="NZ_QAOG01000009.1"/>
</dbReference>
<gene>
    <name evidence="1" type="ORF">C8J26_3921</name>
</gene>
<proteinExistence type="predicted"/>
<reference evidence="1 2" key="1">
    <citation type="submission" date="2018-04" db="EMBL/GenBank/DDBJ databases">
        <title>Genomic Encyclopedia of Type Strains, Phase III (KMG-III): the genomes of soil and plant-associated and newly described type strains.</title>
        <authorList>
            <person name="Whitman W."/>
        </authorList>
    </citation>
    <scope>NUCLEOTIDE SEQUENCE [LARGE SCALE GENOMIC DNA]</scope>
    <source>
        <strain evidence="1 2">MA101b</strain>
    </source>
</reference>
<sequence length="75" mass="7868">MSNATSLDAELAAIKAGERKLAERQNDIVKIGAATIATIQKAGLPKVPAGRLKRIMAVVETLGVDDVRELLKASA</sequence>
<evidence type="ECO:0000313" key="1">
    <source>
        <dbReference type="EMBL" id="PTQ58320.1"/>
    </source>
</evidence>
<comment type="caution">
    <text evidence="1">The sequence shown here is derived from an EMBL/GenBank/DDBJ whole genome shotgun (WGS) entry which is preliminary data.</text>
</comment>
<accession>A0A2T5GG74</accession>
<evidence type="ECO:0008006" key="3">
    <source>
        <dbReference type="Google" id="ProtNLM"/>
    </source>
</evidence>
<dbReference type="AlphaFoldDB" id="A0A2T5GG74"/>
<name>A0A2T5GG74_9SPHN</name>
<protein>
    <recommendedName>
        <fullName evidence="3">Integration host factor</fullName>
    </recommendedName>
</protein>